<feature type="domain" description="Xylose isomerase-like TIM barrel" evidence="1">
    <location>
        <begin position="24"/>
        <end position="277"/>
    </location>
</feature>
<evidence type="ECO:0000313" key="3">
    <source>
        <dbReference type="Proteomes" id="UP001142610"/>
    </source>
</evidence>
<reference evidence="2" key="1">
    <citation type="submission" date="2022-07" db="EMBL/GenBank/DDBJ databases">
        <title>Parvularcula maris sp. nov., an algicidal bacterium isolated from seawater.</title>
        <authorList>
            <person name="Li F."/>
        </authorList>
    </citation>
    <scope>NUCLEOTIDE SEQUENCE</scope>
    <source>
        <strain evidence="2">BGMRC 0090</strain>
    </source>
</reference>
<dbReference type="InterPro" id="IPR013022">
    <property type="entry name" value="Xyl_isomerase-like_TIM-brl"/>
</dbReference>
<dbReference type="AlphaFoldDB" id="A0A9X2RJE8"/>
<accession>A0A9X2RJE8</accession>
<keyword evidence="3" id="KW-1185">Reference proteome</keyword>
<dbReference type="PANTHER" id="PTHR12110:SF52">
    <property type="entry name" value="XYLOSE ISOMERASE"/>
    <property type="match status" value="1"/>
</dbReference>
<dbReference type="Pfam" id="PF01261">
    <property type="entry name" value="AP_endonuc_2"/>
    <property type="match status" value="1"/>
</dbReference>
<dbReference type="PANTHER" id="PTHR12110">
    <property type="entry name" value="HYDROXYPYRUVATE ISOMERASE"/>
    <property type="match status" value="1"/>
</dbReference>
<dbReference type="Gene3D" id="3.20.20.150">
    <property type="entry name" value="Divalent-metal-dependent TIM barrel enzymes"/>
    <property type="match status" value="1"/>
</dbReference>
<dbReference type="InterPro" id="IPR036237">
    <property type="entry name" value="Xyl_isomerase-like_sf"/>
</dbReference>
<organism evidence="2 3">
    <name type="scientific">Parvularcula maris</name>
    <dbReference type="NCBI Taxonomy" id="2965077"/>
    <lineage>
        <taxon>Bacteria</taxon>
        <taxon>Pseudomonadati</taxon>
        <taxon>Pseudomonadota</taxon>
        <taxon>Alphaproteobacteria</taxon>
        <taxon>Parvularculales</taxon>
        <taxon>Parvularculaceae</taxon>
        <taxon>Parvularcula</taxon>
    </lineage>
</organism>
<proteinExistence type="predicted"/>
<dbReference type="SUPFAM" id="SSF51658">
    <property type="entry name" value="Xylose isomerase-like"/>
    <property type="match status" value="1"/>
</dbReference>
<dbReference type="RefSeq" id="WP_256618516.1">
    <property type="nucleotide sequence ID" value="NZ_JANIBC010000002.1"/>
</dbReference>
<name>A0A9X2RJE8_9PROT</name>
<dbReference type="InterPro" id="IPR050312">
    <property type="entry name" value="IolE/XylAMocC-like"/>
</dbReference>
<keyword evidence="2" id="KW-0413">Isomerase</keyword>
<protein>
    <submittedName>
        <fullName evidence="2">Sugar phosphate isomerase/epimerase</fullName>
    </submittedName>
</protein>
<dbReference type="EMBL" id="JANIBC010000002">
    <property type="protein sequence ID" value="MCQ8184667.1"/>
    <property type="molecule type" value="Genomic_DNA"/>
</dbReference>
<sequence length="280" mass="31090">MSLRFAYNTNGCANHRLYDAIELIGASGYDGVALTLDWHHLDPFADSWHEDTIALKRHLQSAGLGSVIETGARYLLDPRRKHEPTLVSDDAEGRARRIRFLQRAVEIADILESEAVSFWAGVPHTASARSEAFQRLVEGTAEVTSYAEKYGVIPAFEPEPGMAIETVLEFLELKNAVEELGGPLQLALDVGHLWVTGESDPAEAPVTYQEHIGTAAIEGMNRGIHIHLPFGEGDLDVPEVLRSFQSIRFDRLLCVELSRESPRAHEAVPQSIHWLKEHLS</sequence>
<gene>
    <name evidence="2" type="ORF">NOG11_04635</name>
</gene>
<dbReference type="GO" id="GO:0016853">
    <property type="term" value="F:isomerase activity"/>
    <property type="evidence" value="ECO:0007669"/>
    <property type="project" value="UniProtKB-KW"/>
</dbReference>
<evidence type="ECO:0000313" key="2">
    <source>
        <dbReference type="EMBL" id="MCQ8184667.1"/>
    </source>
</evidence>
<comment type="caution">
    <text evidence="2">The sequence shown here is derived from an EMBL/GenBank/DDBJ whole genome shotgun (WGS) entry which is preliminary data.</text>
</comment>
<dbReference type="Proteomes" id="UP001142610">
    <property type="component" value="Unassembled WGS sequence"/>
</dbReference>
<evidence type="ECO:0000259" key="1">
    <source>
        <dbReference type="Pfam" id="PF01261"/>
    </source>
</evidence>